<name>A0ABZ3HER2_9BACT</name>
<sequence>MIKRPKPIDEEVLFDGRSLISETDLKGVITFVNRKFVEMTGYSKEEALGEPHSILRHPDMPKAAFEGMWKLIKEGKTWEGYVKNLRKDGKYYWVVVTIVPKKDEAGNIIGYIASRKMPDRDKLKTVIKQYQDLIAKEK</sequence>
<keyword evidence="3" id="KW-1185">Reference proteome</keyword>
<dbReference type="InterPro" id="IPR000014">
    <property type="entry name" value="PAS"/>
</dbReference>
<accession>A0ABZ3HER2</accession>
<dbReference type="SMART" id="SM00086">
    <property type="entry name" value="PAC"/>
    <property type="match status" value="1"/>
</dbReference>
<gene>
    <name evidence="2" type="ORF">WCY31_05035</name>
</gene>
<dbReference type="SUPFAM" id="SSF55785">
    <property type="entry name" value="PYP-like sensor domain (PAS domain)"/>
    <property type="match status" value="1"/>
</dbReference>
<dbReference type="Proteomes" id="UP001447842">
    <property type="component" value="Chromosome"/>
</dbReference>
<dbReference type="CDD" id="cd00130">
    <property type="entry name" value="PAS"/>
    <property type="match status" value="1"/>
</dbReference>
<proteinExistence type="predicted"/>
<evidence type="ECO:0000259" key="1">
    <source>
        <dbReference type="PROSITE" id="PS50112"/>
    </source>
</evidence>
<reference evidence="2 3" key="1">
    <citation type="submission" date="2024-03" db="EMBL/GenBank/DDBJ databases">
        <title>Sulfurimonas sp. HSL3-1.</title>
        <authorList>
            <person name="Wang S."/>
        </authorList>
    </citation>
    <scope>NUCLEOTIDE SEQUENCE [LARGE SCALE GENOMIC DNA]</scope>
    <source>
        <strain evidence="2 3">HSL3-1</strain>
    </source>
</reference>
<dbReference type="NCBIfam" id="TIGR00229">
    <property type="entry name" value="sensory_box"/>
    <property type="match status" value="1"/>
</dbReference>
<organism evidence="2 3">
    <name type="scientific">Sulfurimonas diazotrophicus</name>
    <dbReference type="NCBI Taxonomy" id="3131939"/>
    <lineage>
        <taxon>Bacteria</taxon>
        <taxon>Pseudomonadati</taxon>
        <taxon>Campylobacterota</taxon>
        <taxon>Epsilonproteobacteria</taxon>
        <taxon>Campylobacterales</taxon>
        <taxon>Sulfurimonadaceae</taxon>
        <taxon>Sulfurimonas</taxon>
    </lineage>
</organism>
<dbReference type="InterPro" id="IPR001610">
    <property type="entry name" value="PAC"/>
</dbReference>
<dbReference type="InterPro" id="IPR013655">
    <property type="entry name" value="PAS_fold_3"/>
</dbReference>
<dbReference type="RefSeq" id="WP_231020977.1">
    <property type="nucleotide sequence ID" value="NZ_CP147920.1"/>
</dbReference>
<evidence type="ECO:0000313" key="3">
    <source>
        <dbReference type="Proteomes" id="UP001447842"/>
    </source>
</evidence>
<dbReference type="Pfam" id="PF08447">
    <property type="entry name" value="PAS_3"/>
    <property type="match status" value="1"/>
</dbReference>
<dbReference type="InterPro" id="IPR035965">
    <property type="entry name" value="PAS-like_dom_sf"/>
</dbReference>
<evidence type="ECO:0000313" key="2">
    <source>
        <dbReference type="EMBL" id="XAU16072.1"/>
    </source>
</evidence>
<protein>
    <submittedName>
        <fullName evidence="2">PAS domain-containing protein</fullName>
    </submittedName>
</protein>
<dbReference type="PROSITE" id="PS50112">
    <property type="entry name" value="PAS"/>
    <property type="match status" value="1"/>
</dbReference>
<dbReference type="Gene3D" id="3.30.450.20">
    <property type="entry name" value="PAS domain"/>
    <property type="match status" value="1"/>
</dbReference>
<dbReference type="EMBL" id="CP147920">
    <property type="protein sequence ID" value="XAU16072.1"/>
    <property type="molecule type" value="Genomic_DNA"/>
</dbReference>
<feature type="domain" description="PAS" evidence="1">
    <location>
        <begin position="24"/>
        <end position="75"/>
    </location>
</feature>
<dbReference type="SMART" id="SM00091">
    <property type="entry name" value="PAS"/>
    <property type="match status" value="1"/>
</dbReference>